<dbReference type="Pfam" id="PF00270">
    <property type="entry name" value="DEAD"/>
    <property type="match status" value="1"/>
</dbReference>
<dbReference type="RefSeq" id="WP_142932704.1">
    <property type="nucleotide sequence ID" value="NZ_ML660167.1"/>
</dbReference>
<keyword evidence="3" id="KW-0378">Hydrolase</keyword>
<evidence type="ECO:0000256" key="3">
    <source>
        <dbReference type="ARBA" id="ARBA00022801"/>
    </source>
</evidence>
<keyword evidence="11" id="KW-0347">Helicase</keyword>
<dbReference type="GO" id="GO:0043139">
    <property type="term" value="F:5'-3' DNA helicase activity"/>
    <property type="evidence" value="ECO:0007669"/>
    <property type="project" value="UniProtKB-EC"/>
</dbReference>
<dbReference type="GO" id="GO:0016818">
    <property type="term" value="F:hydrolase activity, acting on acid anhydrides, in phosphorus-containing anhydrides"/>
    <property type="evidence" value="ECO:0007669"/>
    <property type="project" value="InterPro"/>
</dbReference>
<evidence type="ECO:0000256" key="4">
    <source>
        <dbReference type="ARBA" id="ARBA00022840"/>
    </source>
</evidence>
<evidence type="ECO:0000259" key="9">
    <source>
        <dbReference type="PROSITE" id="PS51192"/>
    </source>
</evidence>
<comment type="similarity">
    <text evidence="5">Belongs to the helicase family. DinG subfamily.</text>
</comment>
<protein>
    <recommendedName>
        <fullName evidence="6">DNA 5'-3' helicase</fullName>
        <ecNumber evidence="6">5.6.2.3</ecNumber>
    </recommendedName>
</protein>
<keyword evidence="12" id="KW-1185">Reference proteome</keyword>
<feature type="region of interest" description="Disordered" evidence="8">
    <location>
        <begin position="357"/>
        <end position="379"/>
    </location>
</feature>
<comment type="caution">
    <text evidence="11">The sequence shown here is derived from an EMBL/GenBank/DDBJ whole genome shotgun (WGS) entry which is preliminary data.</text>
</comment>
<dbReference type="Gene3D" id="3.40.50.300">
    <property type="entry name" value="P-loop containing nucleotide triphosphate hydrolases"/>
    <property type="match status" value="2"/>
</dbReference>
<dbReference type="GO" id="GO:0005524">
    <property type="term" value="F:ATP binding"/>
    <property type="evidence" value="ECO:0007669"/>
    <property type="project" value="UniProtKB-KW"/>
</dbReference>
<dbReference type="Proteomes" id="UP000315439">
    <property type="component" value="Unassembled WGS sequence"/>
</dbReference>
<dbReference type="EC" id="5.6.2.3" evidence="6"/>
<gene>
    <name evidence="11" type="ORF">FLL46_17830</name>
</gene>
<dbReference type="PROSITE" id="PS51193">
    <property type="entry name" value="HELICASE_ATP_BIND_2"/>
    <property type="match status" value="1"/>
</dbReference>
<evidence type="ECO:0000256" key="8">
    <source>
        <dbReference type="SAM" id="MobiDB-lite"/>
    </source>
</evidence>
<dbReference type="InterPro" id="IPR027417">
    <property type="entry name" value="P-loop_NTPase"/>
</dbReference>
<dbReference type="InterPro" id="IPR011545">
    <property type="entry name" value="DEAD/DEAH_box_helicase_dom"/>
</dbReference>
<evidence type="ECO:0000256" key="2">
    <source>
        <dbReference type="ARBA" id="ARBA00022741"/>
    </source>
</evidence>
<dbReference type="EMBL" id="VIKS01000011">
    <property type="protein sequence ID" value="TQV85785.1"/>
    <property type="molecule type" value="Genomic_DNA"/>
</dbReference>
<evidence type="ECO:0000256" key="7">
    <source>
        <dbReference type="ARBA" id="ARBA00048954"/>
    </source>
</evidence>
<evidence type="ECO:0000313" key="12">
    <source>
        <dbReference type="Proteomes" id="UP000315439"/>
    </source>
</evidence>
<evidence type="ECO:0000259" key="10">
    <source>
        <dbReference type="PROSITE" id="PS51193"/>
    </source>
</evidence>
<dbReference type="InterPro" id="IPR045028">
    <property type="entry name" value="DinG/Rad3-like"/>
</dbReference>
<dbReference type="SMART" id="SM00491">
    <property type="entry name" value="HELICc2"/>
    <property type="match status" value="1"/>
</dbReference>
<dbReference type="PROSITE" id="PS51192">
    <property type="entry name" value="HELICASE_ATP_BIND_1"/>
    <property type="match status" value="1"/>
</dbReference>
<feature type="region of interest" description="Disordered" evidence="8">
    <location>
        <begin position="674"/>
        <end position="707"/>
    </location>
</feature>
<dbReference type="InterPro" id="IPR006555">
    <property type="entry name" value="ATP-dep_Helicase_C"/>
</dbReference>
<comment type="catalytic activity">
    <reaction evidence="7">
        <text>ATP + H2O = ADP + phosphate + H(+)</text>
        <dbReference type="Rhea" id="RHEA:13065"/>
        <dbReference type="ChEBI" id="CHEBI:15377"/>
        <dbReference type="ChEBI" id="CHEBI:15378"/>
        <dbReference type="ChEBI" id="CHEBI:30616"/>
        <dbReference type="ChEBI" id="CHEBI:43474"/>
        <dbReference type="ChEBI" id="CHEBI:456216"/>
        <dbReference type="EC" id="5.6.2.3"/>
    </reaction>
</comment>
<comment type="cofactor">
    <cofactor evidence="1">
        <name>[4Fe-4S] cluster</name>
        <dbReference type="ChEBI" id="CHEBI:49883"/>
    </cofactor>
</comment>
<keyword evidence="2" id="KW-0547">Nucleotide-binding</keyword>
<organism evidence="11 12">
    <name type="scientific">Aliikangiella coralliicola</name>
    <dbReference type="NCBI Taxonomy" id="2592383"/>
    <lineage>
        <taxon>Bacteria</taxon>
        <taxon>Pseudomonadati</taxon>
        <taxon>Pseudomonadota</taxon>
        <taxon>Gammaproteobacteria</taxon>
        <taxon>Oceanospirillales</taxon>
        <taxon>Pleioneaceae</taxon>
        <taxon>Aliikangiella</taxon>
    </lineage>
</organism>
<sequence length="707" mass="79396">MKISDKQINELLGNEGPFAKVRKNFKARSEQQTMSVAVNQAIQNQDNLIVEAGTGVGKTFAYLLPALLSEKQVVISTGTKNLQDQLFKRDLPTIMKVLQISPLTALLKGRSNYLCEYRLESTLASGRLPDPKAVKHLGMVNRWRDKTLSGDLSELSALPENSPVISYVTSTADNCLGQECPFIEKCFLAAAREKARKAKVLVVNHHLLLADLVLKEDGFGELLPDTDVFIVDEAHHLSRTAYQFYGDSISSRQIADLCREVELEYRTQVTDCRDLMLEAQRLNNEAKEFRLALPVFDTKEDWKPEPRIVDAVKKLSLKINSLYEIVKVNSTRTKTLESCFERLIGFRHTIEQFMAQTTGATSGQRGARRSENTSDDVAESTAVKPRINWYETMKSGFRLNTTPLDVDELFQQSRQRYANSSWIMTSATLSVDDSFDHYVQSLGWDDVKNLILPSSFDYENQSLLYVPRGLPSIRQSNRTQVIIDTILPLLQHATGRAFVLFTSHRALKEGAEALREMALFNCLVQGEASKEELLNQFHDLENAVLLATGSFWEGIDVAGDNLILVVIDKLPFAPPDDPILNAKIRQSRQQGGNPFFELQIPEAVLSLKQGCGRLIRSVEDRGVVCICDPRIVGKNYGEVFLNSLPAMRRTRDQQLVTQFLTDIILTSEKDEIEINEAEDDKSEKNTAAEKLSDVEEPALVESSESVN</sequence>
<reference evidence="11 12" key="1">
    <citation type="submission" date="2019-07" db="EMBL/GenBank/DDBJ databases">
        <title>Draft genome for Aliikangiella sp. M105.</title>
        <authorList>
            <person name="Wang G."/>
        </authorList>
    </citation>
    <scope>NUCLEOTIDE SEQUENCE [LARGE SCALE GENOMIC DNA]</scope>
    <source>
        <strain evidence="11 12">M105</strain>
    </source>
</reference>
<dbReference type="InterPro" id="IPR014001">
    <property type="entry name" value="Helicase_ATP-bd"/>
</dbReference>
<dbReference type="SMART" id="SM00487">
    <property type="entry name" value="DEXDc"/>
    <property type="match status" value="1"/>
</dbReference>
<evidence type="ECO:0000256" key="5">
    <source>
        <dbReference type="ARBA" id="ARBA00038058"/>
    </source>
</evidence>
<evidence type="ECO:0000256" key="1">
    <source>
        <dbReference type="ARBA" id="ARBA00001966"/>
    </source>
</evidence>
<feature type="domain" description="Helicase ATP-binding" evidence="10">
    <location>
        <begin position="17"/>
        <end position="284"/>
    </location>
</feature>
<keyword evidence="4" id="KW-0067">ATP-binding</keyword>
<evidence type="ECO:0000313" key="11">
    <source>
        <dbReference type="EMBL" id="TQV85785.1"/>
    </source>
</evidence>
<proteinExistence type="inferred from homology"/>
<evidence type="ECO:0000256" key="6">
    <source>
        <dbReference type="ARBA" id="ARBA00044969"/>
    </source>
</evidence>
<dbReference type="AlphaFoldDB" id="A0A545U8J1"/>
<dbReference type="InterPro" id="IPR014013">
    <property type="entry name" value="Helic_SF1/SF2_ATP-bd_DinG/Rad3"/>
</dbReference>
<dbReference type="GO" id="GO:0003676">
    <property type="term" value="F:nucleic acid binding"/>
    <property type="evidence" value="ECO:0007669"/>
    <property type="project" value="InterPro"/>
</dbReference>
<dbReference type="Pfam" id="PF13307">
    <property type="entry name" value="Helicase_C_2"/>
    <property type="match status" value="1"/>
</dbReference>
<name>A0A545U8J1_9GAMM</name>
<accession>A0A545U8J1</accession>
<dbReference type="GO" id="GO:0006281">
    <property type="term" value="P:DNA repair"/>
    <property type="evidence" value="ECO:0007669"/>
    <property type="project" value="TreeGrafter"/>
</dbReference>
<feature type="compositionally biased region" description="Basic and acidic residues" evidence="8">
    <location>
        <begin position="681"/>
        <end position="693"/>
    </location>
</feature>
<dbReference type="SUPFAM" id="SSF52540">
    <property type="entry name" value="P-loop containing nucleoside triphosphate hydrolases"/>
    <property type="match status" value="1"/>
</dbReference>
<dbReference type="PANTHER" id="PTHR11472">
    <property type="entry name" value="DNA REPAIR DEAD HELICASE RAD3/XP-D SUBFAMILY MEMBER"/>
    <property type="match status" value="1"/>
</dbReference>
<dbReference type="OrthoDB" id="9805194at2"/>
<feature type="domain" description="Helicase ATP-binding" evidence="9">
    <location>
        <begin position="39"/>
        <end position="299"/>
    </location>
</feature>
<dbReference type="PANTHER" id="PTHR11472:SF34">
    <property type="entry name" value="REGULATOR OF TELOMERE ELONGATION HELICASE 1"/>
    <property type="match status" value="1"/>
</dbReference>